<keyword evidence="2" id="KW-1185">Reference proteome</keyword>
<reference evidence="1 2" key="1">
    <citation type="journal article" date="2022" name="bioRxiv">
        <title>The genome of the oomycete Peronosclerospora sorghi, a cosmopolitan pathogen of maize and sorghum, is inflated with dispersed pseudogenes.</title>
        <authorList>
            <person name="Fletcher K."/>
            <person name="Martin F."/>
            <person name="Isakeit T."/>
            <person name="Cavanaugh K."/>
            <person name="Magill C."/>
            <person name="Michelmore R."/>
        </authorList>
    </citation>
    <scope>NUCLEOTIDE SEQUENCE [LARGE SCALE GENOMIC DNA]</scope>
    <source>
        <strain evidence="1">P6</strain>
    </source>
</reference>
<organism evidence="1 2">
    <name type="scientific">Peronosclerospora sorghi</name>
    <dbReference type="NCBI Taxonomy" id="230839"/>
    <lineage>
        <taxon>Eukaryota</taxon>
        <taxon>Sar</taxon>
        <taxon>Stramenopiles</taxon>
        <taxon>Oomycota</taxon>
        <taxon>Peronosporomycetes</taxon>
        <taxon>Peronosporales</taxon>
        <taxon>Peronosporaceae</taxon>
        <taxon>Peronosclerospora</taxon>
    </lineage>
</organism>
<evidence type="ECO:0000313" key="2">
    <source>
        <dbReference type="Proteomes" id="UP001163321"/>
    </source>
</evidence>
<dbReference type="EMBL" id="CM047585">
    <property type="protein sequence ID" value="KAI9910809.1"/>
    <property type="molecule type" value="Genomic_DNA"/>
</dbReference>
<dbReference type="Proteomes" id="UP001163321">
    <property type="component" value="Chromosome 6"/>
</dbReference>
<accession>A0ACC0VWH0</accession>
<name>A0ACC0VWH0_9STRA</name>
<gene>
    <name evidence="1" type="ORF">PsorP6_009960</name>
</gene>
<protein>
    <submittedName>
        <fullName evidence="1">Uncharacterized protein</fullName>
    </submittedName>
</protein>
<evidence type="ECO:0000313" key="1">
    <source>
        <dbReference type="EMBL" id="KAI9910809.1"/>
    </source>
</evidence>
<proteinExistence type="predicted"/>
<comment type="caution">
    <text evidence="1">The sequence shown here is derived from an EMBL/GenBank/DDBJ whole genome shotgun (WGS) entry which is preliminary data.</text>
</comment>
<sequence length="526" mass="60829">MDLTVKQMYDHILEVEETLQAERTEKDKLLLYMDRINKEVQGKAPVWMGLRLDLERTTASHTQVSERLERCMQELAKTKRKEQEAFKEKKTLEKKCEALCQSVEDLSKQVQHLLFRSHDTRGQANSLDVGSDNLVVFKDVEGLQVRNKQLLAVIRELKEMNKAMTNDNVNDSLEVDAANSSGSQESAALMIKNYFSSYFYIESKKDREVQMEFDNCKMEKQANVKLLQEALEQEQATFSKERNEASEERCKNLENELRRNFKRRHHVCSVLQSRRIRPSAKPSFYGKIHVELTTLHLDNTNLLKLMESTRRMESAGEERERREVEALRKKVVTLETKLHDAYEKIDVKEITCGAQAVAAEREKQAAVAELTMLKEKHSQLNEQHGRLEEQKKALEEKSALLEKHTTQLRAQLRKGAGVAASERVAALEVELRDAQREVQASLVSRKTLIESVTKYKALAEASEKNLEDLSSAREKWKQHEAAKVQALEKTRDELTNELTQARVELKEQVMEINKLREEMKTCREDT</sequence>